<organism evidence="1">
    <name type="scientific">Hordeum vulgare subsp. vulgare</name>
    <name type="common">Domesticated barley</name>
    <dbReference type="NCBI Taxonomy" id="112509"/>
    <lineage>
        <taxon>Eukaryota</taxon>
        <taxon>Viridiplantae</taxon>
        <taxon>Streptophyta</taxon>
        <taxon>Embryophyta</taxon>
        <taxon>Tracheophyta</taxon>
        <taxon>Spermatophyta</taxon>
        <taxon>Magnoliopsida</taxon>
        <taxon>Liliopsida</taxon>
        <taxon>Poales</taxon>
        <taxon>Poaceae</taxon>
        <taxon>BOP clade</taxon>
        <taxon>Pooideae</taxon>
        <taxon>Triticodae</taxon>
        <taxon>Triticeae</taxon>
        <taxon>Hordeinae</taxon>
        <taxon>Hordeum</taxon>
    </lineage>
</organism>
<name>F2E6S6_HORVV</name>
<protein>
    <submittedName>
        <fullName evidence="1">Predicted protein</fullName>
    </submittedName>
</protein>
<proteinExistence type="evidence at transcript level"/>
<sequence>MVDDRARLGQFAAQDVVAVRFEWRTVVQRDALLSPSRTWLGQIWSLMAKVLPLSLSILQYPLI</sequence>
<accession>F2E6S6</accession>
<dbReference type="AlphaFoldDB" id="F2E6S6"/>
<dbReference type="EMBL" id="AK371850">
    <property type="protein sequence ID" value="BAK03048.1"/>
    <property type="molecule type" value="mRNA"/>
</dbReference>
<reference evidence="1" key="1">
    <citation type="journal article" date="2011" name="Plant Physiol.">
        <title>Comprehensive sequence analysis of 24,783 barley full-length cDNAs derived from 12 clone libraries.</title>
        <authorList>
            <person name="Matsumoto T."/>
            <person name="Tanaka T."/>
            <person name="Sakai H."/>
            <person name="Amano N."/>
            <person name="Kanamori H."/>
            <person name="Kurita K."/>
            <person name="Kikuta A."/>
            <person name="Kamiya K."/>
            <person name="Yamamoto M."/>
            <person name="Ikawa H."/>
            <person name="Fujii N."/>
            <person name="Hori K."/>
            <person name="Itoh T."/>
            <person name="Sato K."/>
        </authorList>
    </citation>
    <scope>NUCLEOTIDE SEQUENCE</scope>
    <source>
        <tissue evidence="1">Shoot and root</tissue>
    </source>
</reference>
<evidence type="ECO:0000313" key="1">
    <source>
        <dbReference type="EMBL" id="BAK03048.1"/>
    </source>
</evidence>